<dbReference type="SUPFAM" id="SSF57850">
    <property type="entry name" value="RING/U-box"/>
    <property type="match status" value="1"/>
</dbReference>
<evidence type="ECO:0000256" key="3">
    <source>
        <dbReference type="ARBA" id="ARBA00022679"/>
    </source>
</evidence>
<dbReference type="InterPro" id="IPR011989">
    <property type="entry name" value="ARM-like"/>
</dbReference>
<evidence type="ECO:0000256" key="2">
    <source>
        <dbReference type="ARBA" id="ARBA00004906"/>
    </source>
</evidence>
<keyword evidence="8" id="KW-1185">Reference proteome</keyword>
<comment type="function">
    <text evidence="5">Functions as an E3 ubiquitin ligase.</text>
</comment>
<dbReference type="InterPro" id="IPR003613">
    <property type="entry name" value="Ubox_domain"/>
</dbReference>
<proteinExistence type="predicted"/>
<reference evidence="7 8" key="1">
    <citation type="journal article" date="2023" name="Hortic Res">
        <title>Pangenome of water caltrop reveals structural variations and asymmetric subgenome divergence after allopolyploidization.</title>
        <authorList>
            <person name="Zhang X."/>
            <person name="Chen Y."/>
            <person name="Wang L."/>
            <person name="Yuan Y."/>
            <person name="Fang M."/>
            <person name="Shi L."/>
            <person name="Lu R."/>
            <person name="Comes H.P."/>
            <person name="Ma Y."/>
            <person name="Chen Y."/>
            <person name="Huang G."/>
            <person name="Zhou Y."/>
            <person name="Zheng Z."/>
            <person name="Qiu Y."/>
        </authorList>
    </citation>
    <scope>NUCLEOTIDE SEQUENCE [LARGE SCALE GENOMIC DNA]</scope>
    <source>
        <strain evidence="7">F231</strain>
    </source>
</reference>
<evidence type="ECO:0000313" key="8">
    <source>
        <dbReference type="Proteomes" id="UP001346149"/>
    </source>
</evidence>
<dbReference type="PROSITE" id="PS51698">
    <property type="entry name" value="U_BOX"/>
    <property type="match status" value="1"/>
</dbReference>
<dbReference type="PANTHER" id="PTHR22849">
    <property type="entry name" value="WDSAM1 PROTEIN"/>
    <property type="match status" value="1"/>
</dbReference>
<dbReference type="Pfam" id="PF25598">
    <property type="entry name" value="ARM_PUB"/>
    <property type="match status" value="1"/>
</dbReference>
<dbReference type="AlphaFoldDB" id="A0AAN7L1Q5"/>
<dbReference type="SUPFAM" id="SSF48371">
    <property type="entry name" value="ARM repeat"/>
    <property type="match status" value="1"/>
</dbReference>
<comment type="pathway">
    <text evidence="2 5">Protein modification; protein ubiquitination.</text>
</comment>
<evidence type="ECO:0000256" key="4">
    <source>
        <dbReference type="ARBA" id="ARBA00022786"/>
    </source>
</evidence>
<organism evidence="7 8">
    <name type="scientific">Trapa natans</name>
    <name type="common">Water chestnut</name>
    <dbReference type="NCBI Taxonomy" id="22666"/>
    <lineage>
        <taxon>Eukaryota</taxon>
        <taxon>Viridiplantae</taxon>
        <taxon>Streptophyta</taxon>
        <taxon>Embryophyta</taxon>
        <taxon>Tracheophyta</taxon>
        <taxon>Spermatophyta</taxon>
        <taxon>Magnoliopsida</taxon>
        <taxon>eudicotyledons</taxon>
        <taxon>Gunneridae</taxon>
        <taxon>Pentapetalae</taxon>
        <taxon>rosids</taxon>
        <taxon>malvids</taxon>
        <taxon>Myrtales</taxon>
        <taxon>Lythraceae</taxon>
        <taxon>Trapa</taxon>
    </lineage>
</organism>
<dbReference type="EMBL" id="JAXQNO010000019">
    <property type="protein sequence ID" value="KAK4774533.1"/>
    <property type="molecule type" value="Genomic_DNA"/>
</dbReference>
<gene>
    <name evidence="7" type="ORF">SAY86_009468</name>
</gene>
<dbReference type="Gene3D" id="1.25.10.10">
    <property type="entry name" value="Leucine-rich Repeat Variant"/>
    <property type="match status" value="1"/>
</dbReference>
<evidence type="ECO:0000313" key="7">
    <source>
        <dbReference type="EMBL" id="KAK4774533.1"/>
    </source>
</evidence>
<dbReference type="InterPro" id="IPR045210">
    <property type="entry name" value="RING-Ubox_PUB"/>
</dbReference>
<dbReference type="EC" id="2.3.2.27" evidence="5"/>
<comment type="catalytic activity">
    <reaction evidence="1 5">
        <text>S-ubiquitinyl-[E2 ubiquitin-conjugating enzyme]-L-cysteine + [acceptor protein]-L-lysine = [E2 ubiquitin-conjugating enzyme]-L-cysteine + N(6)-ubiquitinyl-[acceptor protein]-L-lysine.</text>
        <dbReference type="EC" id="2.3.2.27"/>
    </reaction>
</comment>
<protein>
    <recommendedName>
        <fullName evidence="5 6">U-box domain-containing protein</fullName>
        <ecNumber evidence="5">2.3.2.27</ecNumber>
    </recommendedName>
    <alternativeName>
        <fullName evidence="5">RING-type E3 ubiquitin transferase PUB</fullName>
    </alternativeName>
</protein>
<dbReference type="GO" id="GO:0016567">
    <property type="term" value="P:protein ubiquitination"/>
    <property type="evidence" value="ECO:0007669"/>
    <property type="project" value="UniProtKB-UniRule"/>
</dbReference>
<dbReference type="InterPro" id="IPR058678">
    <property type="entry name" value="ARM_PUB"/>
</dbReference>
<comment type="caution">
    <text evidence="7">The sequence shown here is derived from an EMBL/GenBank/DDBJ whole genome shotgun (WGS) entry which is preliminary data.</text>
</comment>
<dbReference type="Pfam" id="PF04564">
    <property type="entry name" value="U-box"/>
    <property type="match status" value="1"/>
</dbReference>
<dbReference type="FunFam" id="3.30.40.10:FF:000442">
    <property type="entry name" value="RING-type E3 ubiquitin transferase"/>
    <property type="match status" value="1"/>
</dbReference>
<dbReference type="SMART" id="SM00504">
    <property type="entry name" value="Ubox"/>
    <property type="match status" value="1"/>
</dbReference>
<keyword evidence="3 5" id="KW-0808">Transferase</keyword>
<dbReference type="CDD" id="cd16664">
    <property type="entry name" value="RING-Ubox_PUB"/>
    <property type="match status" value="1"/>
</dbReference>
<dbReference type="PANTHER" id="PTHR22849:SF20">
    <property type="entry name" value="U-BOX DOMAIN-CONTAINING PROTEIN 27-RELATED"/>
    <property type="match status" value="1"/>
</dbReference>
<accession>A0AAN7L1Q5</accession>
<sequence>MVRDDLYATAPMLFRCPISLDVMRSPVSLCTGVTYDRSSIQPWLDSGNNTCPATMQVLSSTDLVPNLTLQHLIDVWSGSLRVDSLGSPQPAAPASFTLLTAEQALSLTRTLTTSTSDALEDSLSKIYRFGRDSEENSRFLAEIDGFACNLLGLLRNSGEAARRSLGAIEMIVSVTEMVLSRMENRHMLISPGLKSNLECLKSLSSLIQRGSLASKIASVKIVELFAVNTETKLAIASNEGLLKQLLSLLSPAAFQALVEASLSCLITLSKPRRVKVTLVALEPVGKLSRLLSSENSTAAVVEKTLKLLEAVSSCTEGRWAMCGGGGQCVELVLQRALKVSSEATERSITILWSLCYLFGDMRAREVLARGNGLTRILMVMQCNCSPAVRQMAGDLVKQLGSNPECRLSGYDTKTTHIMPF</sequence>
<keyword evidence="4 5" id="KW-0833">Ubl conjugation pathway</keyword>
<evidence type="ECO:0000256" key="1">
    <source>
        <dbReference type="ARBA" id="ARBA00000900"/>
    </source>
</evidence>
<dbReference type="Proteomes" id="UP001346149">
    <property type="component" value="Unassembled WGS sequence"/>
</dbReference>
<dbReference type="InterPro" id="IPR045185">
    <property type="entry name" value="PUB22/23/24-like"/>
</dbReference>
<evidence type="ECO:0000259" key="6">
    <source>
        <dbReference type="PROSITE" id="PS51698"/>
    </source>
</evidence>
<name>A0AAN7L1Q5_TRANT</name>
<feature type="domain" description="U-box" evidence="6">
    <location>
        <begin position="9"/>
        <end position="83"/>
    </location>
</feature>
<dbReference type="InterPro" id="IPR016024">
    <property type="entry name" value="ARM-type_fold"/>
</dbReference>
<evidence type="ECO:0000256" key="5">
    <source>
        <dbReference type="RuleBase" id="RU369093"/>
    </source>
</evidence>
<dbReference type="InterPro" id="IPR013083">
    <property type="entry name" value="Znf_RING/FYVE/PHD"/>
</dbReference>
<dbReference type="Gene3D" id="3.30.40.10">
    <property type="entry name" value="Zinc/RING finger domain, C3HC4 (zinc finger)"/>
    <property type="match status" value="1"/>
</dbReference>
<dbReference type="GO" id="GO:0061630">
    <property type="term" value="F:ubiquitin protein ligase activity"/>
    <property type="evidence" value="ECO:0007669"/>
    <property type="project" value="UniProtKB-UniRule"/>
</dbReference>